<dbReference type="GO" id="GO:0005737">
    <property type="term" value="C:cytoplasm"/>
    <property type="evidence" value="ECO:0007669"/>
    <property type="project" value="TreeGrafter"/>
</dbReference>
<dbReference type="InterPro" id="IPR029006">
    <property type="entry name" value="ADF-H/Gelsolin-like_dom_sf"/>
</dbReference>
<dbReference type="SUPFAM" id="SSF55753">
    <property type="entry name" value="Actin depolymerizing proteins"/>
    <property type="match status" value="3"/>
</dbReference>
<evidence type="ECO:0000256" key="3">
    <source>
        <dbReference type="ARBA" id="ARBA00022737"/>
    </source>
</evidence>
<protein>
    <submittedName>
        <fullName evidence="6">Severin/fragmin</fullName>
    </submittedName>
</protein>
<dbReference type="CDD" id="cd11290">
    <property type="entry name" value="gelsolin_S1_like"/>
    <property type="match status" value="1"/>
</dbReference>
<dbReference type="FunFam" id="3.40.20.10:FF:000043">
    <property type="entry name" value="macrophage-capping protein-like isoform X2"/>
    <property type="match status" value="1"/>
</dbReference>
<dbReference type="Pfam" id="PF00626">
    <property type="entry name" value="Gelsolin"/>
    <property type="match status" value="3"/>
</dbReference>
<dbReference type="SMART" id="SM00262">
    <property type="entry name" value="GEL"/>
    <property type="match status" value="3"/>
</dbReference>
<sequence length="368" mass="41476">MAGLAKPKKYDWNDSNLAMFGSDTEKQVKKSSAETEPAWKGAGAAVGMQIWRIVKFKVKHWPKEDYGKFFNGDSYILLNTYKEEGGDEIKYDVHFWIGQYSSQDEYGTAAYKTVELDTLLDDKPIQHREVMDNESDLFKTYFETIELLEGGADTGFKHVKPTEYTPRLLHFHGEKKKIEIRERPLKKASLDSSDVFILDLGLEIYQWNGKTCNKDEKFKAVQYLQTLKSDRGGKPKVESLDEREIGPSHKFYSALSDEPLDAEEAPDENDSSSFSPVMIRVSDATGSMQTNTVEEGDLHRSSLDTSDVFIVDTGKSCFVWIGAGASDAENKNAMSYAHAYLMKTKHPLISVTAFKEGKETAAFNACLK</sequence>
<dbReference type="PANTHER" id="PTHR11977:SF130">
    <property type="entry name" value="SEVERIN"/>
    <property type="match status" value="1"/>
</dbReference>
<evidence type="ECO:0000256" key="1">
    <source>
        <dbReference type="ARBA" id="ARBA00008418"/>
    </source>
</evidence>
<dbReference type="GO" id="GO:0051015">
    <property type="term" value="F:actin filament binding"/>
    <property type="evidence" value="ECO:0007669"/>
    <property type="project" value="InterPro"/>
</dbReference>
<dbReference type="AlphaFoldDB" id="A0A9E9FW96"/>
<dbReference type="Gene3D" id="3.40.20.10">
    <property type="entry name" value="Severin"/>
    <property type="match status" value="3"/>
</dbReference>
<evidence type="ECO:0000256" key="4">
    <source>
        <dbReference type="ARBA" id="ARBA00023203"/>
    </source>
</evidence>
<keyword evidence="2" id="KW-0117">Actin capping</keyword>
<feature type="domain" description="Gelsolin-like" evidence="5">
    <location>
        <begin position="181"/>
        <end position="239"/>
    </location>
</feature>
<dbReference type="PRINTS" id="PR00597">
    <property type="entry name" value="GELSOLIN"/>
</dbReference>
<dbReference type="GO" id="GO:0051693">
    <property type="term" value="P:actin filament capping"/>
    <property type="evidence" value="ECO:0007669"/>
    <property type="project" value="UniProtKB-KW"/>
</dbReference>
<dbReference type="CDD" id="cd11289">
    <property type="entry name" value="gelsolin_S2_like"/>
    <property type="match status" value="1"/>
</dbReference>
<dbReference type="InterPro" id="IPR007122">
    <property type="entry name" value="Villin/Gelsolin"/>
</dbReference>
<dbReference type="PANTHER" id="PTHR11977">
    <property type="entry name" value="VILLIN"/>
    <property type="match status" value="1"/>
</dbReference>
<name>A0A9E9FW96_HALDU</name>
<feature type="domain" description="Gelsolin-like" evidence="5">
    <location>
        <begin position="65"/>
        <end position="138"/>
    </location>
</feature>
<evidence type="ECO:0000313" key="6">
    <source>
        <dbReference type="EMBL" id="WAQ15590.1"/>
    </source>
</evidence>
<comment type="similarity">
    <text evidence="1">Belongs to the villin/gelsolin family.</text>
</comment>
<keyword evidence="3" id="KW-0677">Repeat</keyword>
<dbReference type="GO" id="GO:0015629">
    <property type="term" value="C:actin cytoskeleton"/>
    <property type="evidence" value="ECO:0007669"/>
    <property type="project" value="TreeGrafter"/>
</dbReference>
<reference evidence="6" key="1">
    <citation type="submission" date="2022-03" db="EMBL/GenBank/DDBJ databases">
        <authorList>
            <person name="Mikhailov K."/>
            <person name="Kravchuk O."/>
            <person name="Lyupina Y."/>
            <person name="Adameyko K."/>
        </authorList>
    </citation>
    <scope>NUCLEOTIDE SEQUENCE</scope>
</reference>
<evidence type="ECO:0000259" key="5">
    <source>
        <dbReference type="Pfam" id="PF00626"/>
    </source>
</evidence>
<dbReference type="GO" id="GO:0008154">
    <property type="term" value="P:actin polymerization or depolymerization"/>
    <property type="evidence" value="ECO:0007669"/>
    <property type="project" value="TreeGrafter"/>
</dbReference>
<accession>A0A9E9FW96</accession>
<feature type="domain" description="Gelsolin-like" evidence="5">
    <location>
        <begin position="292"/>
        <end position="363"/>
    </location>
</feature>
<dbReference type="InterPro" id="IPR007123">
    <property type="entry name" value="Gelsolin-like_dom"/>
</dbReference>
<organism evidence="6">
    <name type="scientific">Halisarca dujardinii</name>
    <name type="common">Dujardin's slime sponge</name>
    <dbReference type="NCBI Taxonomy" id="2583056"/>
    <lineage>
        <taxon>Eukaryota</taxon>
        <taxon>Metazoa</taxon>
        <taxon>Porifera</taxon>
        <taxon>Demospongiae</taxon>
        <taxon>Verongimorpha</taxon>
        <taxon>Chondrillida</taxon>
        <taxon>Halisarcidae</taxon>
        <taxon>Halisarca</taxon>
    </lineage>
</organism>
<keyword evidence="4" id="KW-0009">Actin-binding</keyword>
<proteinExistence type="evidence at transcript level"/>
<dbReference type="EMBL" id="ON088645">
    <property type="protein sequence ID" value="WAQ15590.1"/>
    <property type="molecule type" value="mRNA"/>
</dbReference>
<evidence type="ECO:0000256" key="2">
    <source>
        <dbReference type="ARBA" id="ARBA00022467"/>
    </source>
</evidence>